<keyword evidence="1" id="KW-0479">Metal-binding</keyword>
<evidence type="ECO:0000256" key="6">
    <source>
        <dbReference type="ARBA" id="ARBA00023163"/>
    </source>
</evidence>
<dbReference type="SUPFAM" id="SSF57716">
    <property type="entry name" value="Glucocorticoid receptor-like (DNA-binding domain)"/>
    <property type="match status" value="1"/>
</dbReference>
<evidence type="ECO:0000256" key="5">
    <source>
        <dbReference type="ARBA" id="ARBA00023125"/>
    </source>
</evidence>
<evidence type="ECO:0000259" key="9">
    <source>
        <dbReference type="PROSITE" id="PS51030"/>
    </source>
</evidence>
<dbReference type="Pfam" id="PF00105">
    <property type="entry name" value="zf-C4"/>
    <property type="match status" value="1"/>
</dbReference>
<dbReference type="InterPro" id="IPR013088">
    <property type="entry name" value="Znf_NHR/GATA"/>
</dbReference>
<dbReference type="Proteomes" id="UP000268014">
    <property type="component" value="Unassembled WGS sequence"/>
</dbReference>
<dbReference type="WBParaSite" id="HPLM_0001812201-mRNA-1">
    <property type="protein sequence ID" value="HPLM_0001812201-mRNA-1"/>
    <property type="gene ID" value="HPLM_0001812201"/>
</dbReference>
<dbReference type="Gene3D" id="3.30.50.10">
    <property type="entry name" value="Erythroid Transcription Factor GATA-1, subunit A"/>
    <property type="match status" value="1"/>
</dbReference>
<dbReference type="OrthoDB" id="5838084at2759"/>
<feature type="domain" description="Nuclear receptor" evidence="9">
    <location>
        <begin position="31"/>
        <end position="106"/>
    </location>
</feature>
<keyword evidence="3" id="KW-0862">Zinc</keyword>
<dbReference type="GO" id="GO:0043565">
    <property type="term" value="F:sequence-specific DNA binding"/>
    <property type="evidence" value="ECO:0007669"/>
    <property type="project" value="InterPro"/>
</dbReference>
<dbReference type="InterPro" id="IPR001628">
    <property type="entry name" value="Znf_hrmn_rcpt"/>
</dbReference>
<evidence type="ECO:0000256" key="2">
    <source>
        <dbReference type="ARBA" id="ARBA00022771"/>
    </source>
</evidence>
<evidence type="ECO:0000256" key="8">
    <source>
        <dbReference type="ARBA" id="ARBA00023242"/>
    </source>
</evidence>
<keyword evidence="2" id="KW-0863">Zinc-finger</keyword>
<evidence type="ECO:0000256" key="7">
    <source>
        <dbReference type="ARBA" id="ARBA00023170"/>
    </source>
</evidence>
<dbReference type="GO" id="GO:0008270">
    <property type="term" value="F:zinc ion binding"/>
    <property type="evidence" value="ECO:0007669"/>
    <property type="project" value="UniProtKB-KW"/>
</dbReference>
<keyword evidence="5" id="KW-0238">DNA-binding</keyword>
<keyword evidence="4" id="KW-0805">Transcription regulation</keyword>
<gene>
    <name evidence="10" type="ORF">HPLM_LOCUS18114</name>
</gene>
<reference evidence="12" key="1">
    <citation type="submission" date="2016-04" db="UniProtKB">
        <authorList>
            <consortium name="WormBaseParasite"/>
        </authorList>
    </citation>
    <scope>IDENTIFICATION</scope>
</reference>
<dbReference type="AlphaFoldDB" id="A0A158QRT3"/>
<evidence type="ECO:0000256" key="3">
    <source>
        <dbReference type="ARBA" id="ARBA00022833"/>
    </source>
</evidence>
<dbReference type="PROSITE" id="PS51030">
    <property type="entry name" value="NUCLEAR_REC_DBD_2"/>
    <property type="match status" value="1"/>
</dbReference>
<evidence type="ECO:0000256" key="4">
    <source>
        <dbReference type="ARBA" id="ARBA00023015"/>
    </source>
</evidence>
<name>A0A158QRT3_HAEPC</name>
<dbReference type="SMART" id="SM00399">
    <property type="entry name" value="ZnF_C4"/>
    <property type="match status" value="1"/>
</dbReference>
<accession>A0A158QRT3</accession>
<keyword evidence="11" id="KW-1185">Reference proteome</keyword>
<dbReference type="EMBL" id="UZAF01020347">
    <property type="protein sequence ID" value="VDO69073.1"/>
    <property type="molecule type" value="Genomic_DNA"/>
</dbReference>
<evidence type="ECO:0000313" key="12">
    <source>
        <dbReference type="WBParaSite" id="HPLM_0001812201-mRNA-1"/>
    </source>
</evidence>
<proteinExistence type="predicted"/>
<keyword evidence="7" id="KW-0675">Receptor</keyword>
<dbReference type="PROSITE" id="PS00031">
    <property type="entry name" value="NUCLEAR_REC_DBD_1"/>
    <property type="match status" value="1"/>
</dbReference>
<dbReference type="PANTHER" id="PTHR47519:SF3">
    <property type="entry name" value="NUCLEAR HORMONE RECEPTOR FAMILY MEMBER NHR-5"/>
    <property type="match status" value="1"/>
</dbReference>
<evidence type="ECO:0000313" key="10">
    <source>
        <dbReference type="EMBL" id="VDO69073.1"/>
    </source>
</evidence>
<reference evidence="10 11" key="2">
    <citation type="submission" date="2018-11" db="EMBL/GenBank/DDBJ databases">
        <authorList>
            <consortium name="Pathogen Informatics"/>
        </authorList>
    </citation>
    <scope>NUCLEOTIDE SEQUENCE [LARGE SCALE GENOMIC DNA]</scope>
    <source>
        <strain evidence="10 11">MHpl1</strain>
    </source>
</reference>
<dbReference type="OMA" id="MNIDLMA"/>
<dbReference type="GO" id="GO:0003700">
    <property type="term" value="F:DNA-binding transcription factor activity"/>
    <property type="evidence" value="ECO:0007669"/>
    <property type="project" value="InterPro"/>
</dbReference>
<evidence type="ECO:0000313" key="11">
    <source>
        <dbReference type="Proteomes" id="UP000268014"/>
    </source>
</evidence>
<evidence type="ECO:0000256" key="1">
    <source>
        <dbReference type="ARBA" id="ARBA00022723"/>
    </source>
</evidence>
<keyword evidence="8" id="KW-0539">Nucleus</keyword>
<sequence>MEGIAAYLPQISVSAYLLYSDDEDGQGPSAGEVCGVCGAEKAAMHYGAIACVGCKGFFRRALMKADQLECQANGNCPIRAACRPNRDYTGRQKKKALAMPKESVTCCLSPKSKGDWMKKLTVEMRTLLMNLLNIEAKVMKGDTNMDASHLYPLRVNTLREIIDDPSKLKGKRSEMRYEPFRLAKNDELSSVAYRRLIAAIDWVEHLANLLGGLSVDDKVPFIA</sequence>
<dbReference type="PRINTS" id="PR00047">
    <property type="entry name" value="STROIDFINGER"/>
</dbReference>
<dbReference type="PANTHER" id="PTHR47519">
    <property type="entry name" value="NUCLEAR HORMONE RECEPTOR FAMILY MEMBER NHR-31-RELATED"/>
    <property type="match status" value="1"/>
</dbReference>
<dbReference type="InterPro" id="IPR052496">
    <property type="entry name" value="Orphan_Nuclear_Rcpt"/>
</dbReference>
<organism evidence="12">
    <name type="scientific">Haemonchus placei</name>
    <name type="common">Barber's pole worm</name>
    <dbReference type="NCBI Taxonomy" id="6290"/>
    <lineage>
        <taxon>Eukaryota</taxon>
        <taxon>Metazoa</taxon>
        <taxon>Ecdysozoa</taxon>
        <taxon>Nematoda</taxon>
        <taxon>Chromadorea</taxon>
        <taxon>Rhabditida</taxon>
        <taxon>Rhabditina</taxon>
        <taxon>Rhabditomorpha</taxon>
        <taxon>Strongyloidea</taxon>
        <taxon>Trichostrongylidae</taxon>
        <taxon>Haemonchus</taxon>
    </lineage>
</organism>
<dbReference type="STRING" id="6290.A0A158QRT3"/>
<keyword evidence="6" id="KW-0804">Transcription</keyword>
<protein>
    <submittedName>
        <fullName evidence="12">Nuclear receptor domain-containing protein</fullName>
    </submittedName>
</protein>